<dbReference type="Gene3D" id="3.30.50.10">
    <property type="entry name" value="Erythroid Transcription Factor GATA-1, subunit A"/>
    <property type="match status" value="1"/>
</dbReference>
<comment type="caution">
    <text evidence="10">The sequence shown here is derived from an EMBL/GenBank/DDBJ whole genome shotgun (WGS) entry which is preliminary data.</text>
</comment>
<dbReference type="Proteomes" id="UP001432027">
    <property type="component" value="Unassembled WGS sequence"/>
</dbReference>
<dbReference type="PRINTS" id="PR00047">
    <property type="entry name" value="STROIDFINGER"/>
</dbReference>
<evidence type="ECO:0000256" key="8">
    <source>
        <dbReference type="ARBA" id="ARBA00023242"/>
    </source>
</evidence>
<dbReference type="Gene3D" id="1.10.565.10">
    <property type="entry name" value="Retinoid X Receptor"/>
    <property type="match status" value="1"/>
</dbReference>
<keyword evidence="6" id="KW-0804">Transcription</keyword>
<dbReference type="SMART" id="SM00399">
    <property type="entry name" value="ZnF_C4"/>
    <property type="match status" value="1"/>
</dbReference>
<dbReference type="PANTHER" id="PTHR46011:SF6">
    <property type="entry name" value="HIGH ZINC ACTIVATED NUCLEAR RECEPTOR PROTEIN"/>
    <property type="match status" value="1"/>
</dbReference>
<proteinExistence type="predicted"/>
<reference evidence="10" key="1">
    <citation type="submission" date="2023-10" db="EMBL/GenBank/DDBJ databases">
        <title>Genome assembly of Pristionchus species.</title>
        <authorList>
            <person name="Yoshida K."/>
            <person name="Sommer R.J."/>
        </authorList>
    </citation>
    <scope>NUCLEOTIDE SEQUENCE</scope>
    <source>
        <strain evidence="10">RS0144</strain>
    </source>
</reference>
<dbReference type="InterPro" id="IPR035500">
    <property type="entry name" value="NHR-like_dom_sf"/>
</dbReference>
<evidence type="ECO:0000259" key="9">
    <source>
        <dbReference type="PROSITE" id="PS51030"/>
    </source>
</evidence>
<dbReference type="SUPFAM" id="SSF57716">
    <property type="entry name" value="Glucocorticoid receptor-like (DNA-binding domain)"/>
    <property type="match status" value="1"/>
</dbReference>
<dbReference type="SUPFAM" id="SSF48508">
    <property type="entry name" value="Nuclear receptor ligand-binding domain"/>
    <property type="match status" value="1"/>
</dbReference>
<dbReference type="Pfam" id="PF00104">
    <property type="entry name" value="Hormone_recep"/>
    <property type="match status" value="1"/>
</dbReference>
<accession>A0AAV5SYC1</accession>
<keyword evidence="5" id="KW-0238">DNA-binding</keyword>
<protein>
    <recommendedName>
        <fullName evidence="9">Nuclear receptor domain-containing protein</fullName>
    </recommendedName>
</protein>
<dbReference type="InterPro" id="IPR013088">
    <property type="entry name" value="Znf_NHR/GATA"/>
</dbReference>
<feature type="domain" description="Nuclear receptor" evidence="9">
    <location>
        <begin position="7"/>
        <end position="83"/>
    </location>
</feature>
<gene>
    <name evidence="10" type="ORF">PENTCL1PPCAC_8529</name>
</gene>
<dbReference type="Pfam" id="PF00105">
    <property type="entry name" value="zf-C4"/>
    <property type="match status" value="1"/>
</dbReference>
<keyword evidence="8" id="KW-0539">Nucleus</keyword>
<evidence type="ECO:0000256" key="5">
    <source>
        <dbReference type="ARBA" id="ARBA00023125"/>
    </source>
</evidence>
<dbReference type="GO" id="GO:0005634">
    <property type="term" value="C:nucleus"/>
    <property type="evidence" value="ECO:0007669"/>
    <property type="project" value="TreeGrafter"/>
</dbReference>
<dbReference type="InterPro" id="IPR000536">
    <property type="entry name" value="Nucl_hrmn_rcpt_lig-bd"/>
</dbReference>
<organism evidence="10 11">
    <name type="scientific">Pristionchus entomophagus</name>
    <dbReference type="NCBI Taxonomy" id="358040"/>
    <lineage>
        <taxon>Eukaryota</taxon>
        <taxon>Metazoa</taxon>
        <taxon>Ecdysozoa</taxon>
        <taxon>Nematoda</taxon>
        <taxon>Chromadorea</taxon>
        <taxon>Rhabditida</taxon>
        <taxon>Rhabditina</taxon>
        <taxon>Diplogasteromorpha</taxon>
        <taxon>Diplogasteroidea</taxon>
        <taxon>Neodiplogasteridae</taxon>
        <taxon>Pristionchus</taxon>
    </lineage>
</organism>
<evidence type="ECO:0000256" key="4">
    <source>
        <dbReference type="ARBA" id="ARBA00023015"/>
    </source>
</evidence>
<dbReference type="GO" id="GO:0003700">
    <property type="term" value="F:DNA-binding transcription factor activity"/>
    <property type="evidence" value="ECO:0007669"/>
    <property type="project" value="InterPro"/>
</dbReference>
<dbReference type="GO" id="GO:0043565">
    <property type="term" value="F:sequence-specific DNA binding"/>
    <property type="evidence" value="ECO:0007669"/>
    <property type="project" value="InterPro"/>
</dbReference>
<keyword evidence="11" id="KW-1185">Reference proteome</keyword>
<dbReference type="PANTHER" id="PTHR46011">
    <property type="entry name" value="NUCLEAR HORMONE RECEPTOR FAMILY MEMBER NHR-86-RELATED"/>
    <property type="match status" value="1"/>
</dbReference>
<name>A0AAV5SYC1_9BILA</name>
<dbReference type="SMART" id="SM00430">
    <property type="entry name" value="HOLI"/>
    <property type="match status" value="1"/>
</dbReference>
<keyword evidence="1" id="KW-0479">Metal-binding</keyword>
<dbReference type="AlphaFoldDB" id="A0AAV5SYC1"/>
<dbReference type="InterPro" id="IPR001628">
    <property type="entry name" value="Znf_hrmn_rcpt"/>
</dbReference>
<evidence type="ECO:0000256" key="1">
    <source>
        <dbReference type="ARBA" id="ARBA00022723"/>
    </source>
</evidence>
<keyword evidence="4" id="KW-0805">Transcription regulation</keyword>
<evidence type="ECO:0000313" key="10">
    <source>
        <dbReference type="EMBL" id="GMS86354.1"/>
    </source>
</evidence>
<keyword evidence="2" id="KW-0863">Zinc-finger</keyword>
<keyword evidence="3" id="KW-0862">Zinc</keyword>
<evidence type="ECO:0000256" key="2">
    <source>
        <dbReference type="ARBA" id="ARBA00022771"/>
    </source>
</evidence>
<evidence type="ECO:0000256" key="3">
    <source>
        <dbReference type="ARBA" id="ARBA00022833"/>
    </source>
</evidence>
<dbReference type="PROSITE" id="PS51030">
    <property type="entry name" value="NUCLEAR_REC_DBD_2"/>
    <property type="match status" value="1"/>
</dbReference>
<evidence type="ECO:0000313" key="11">
    <source>
        <dbReference type="Proteomes" id="UP001432027"/>
    </source>
</evidence>
<dbReference type="GO" id="GO:0008270">
    <property type="term" value="F:zinc ion binding"/>
    <property type="evidence" value="ECO:0007669"/>
    <property type="project" value="UniProtKB-KW"/>
</dbReference>
<evidence type="ECO:0000256" key="7">
    <source>
        <dbReference type="ARBA" id="ARBA00023170"/>
    </source>
</evidence>
<evidence type="ECO:0000256" key="6">
    <source>
        <dbReference type="ARBA" id="ARBA00023163"/>
    </source>
</evidence>
<keyword evidence="7" id="KW-0675">Receptor</keyword>
<sequence length="350" mass="40976">MQSMEDHRLCLVCSAPIHSTHLGMDICRACASFFKRAKVIGREYPCRQGTRQCTVSKENHFVCRRCRFDKCLAVGVNYDGPLRVRAKPTYSLFRRIEMEFKSLIERRRTKELALMRALPHRVIVPHHREEIYFVNMSSSMDLHKIFISETWIFLENAFPALKQLSKEDIDVIFHEYILKLALIISYYLTQKLWGDVRTKFMKSIVTCYDTEAPLDSYFPSIGGNQGMLESSIRAYTKDLGAIFLPQFERAQLTGHEWHALIALVLTEHEMPISEKAEQIMDGIRHEIFENLQIYYQTEMGLTDYSERFGNLMSLNHTIQESQSLYKVTARFYSTFFESIMPERFIEALKL</sequence>
<dbReference type="EMBL" id="BTSX01000002">
    <property type="protein sequence ID" value="GMS86354.1"/>
    <property type="molecule type" value="Genomic_DNA"/>
</dbReference>